<dbReference type="InterPro" id="IPR036514">
    <property type="entry name" value="SGNH_hydro_sf"/>
</dbReference>
<evidence type="ECO:0000256" key="1">
    <source>
        <dbReference type="ARBA" id="ARBA00008668"/>
    </source>
</evidence>
<dbReference type="EMBL" id="JAATIP010000300">
    <property type="protein sequence ID" value="KAF4353118.1"/>
    <property type="molecule type" value="Genomic_DNA"/>
</dbReference>
<organism evidence="4 5">
    <name type="scientific">Cannabis sativa</name>
    <name type="common">Hemp</name>
    <name type="synonym">Marijuana</name>
    <dbReference type="NCBI Taxonomy" id="3483"/>
    <lineage>
        <taxon>Eukaryota</taxon>
        <taxon>Viridiplantae</taxon>
        <taxon>Streptophyta</taxon>
        <taxon>Embryophyta</taxon>
        <taxon>Tracheophyta</taxon>
        <taxon>Spermatophyta</taxon>
        <taxon>Magnoliopsida</taxon>
        <taxon>eudicotyledons</taxon>
        <taxon>Gunneridae</taxon>
        <taxon>Pentapetalae</taxon>
        <taxon>rosids</taxon>
        <taxon>fabids</taxon>
        <taxon>Rosales</taxon>
        <taxon>Cannabaceae</taxon>
        <taxon>Cannabis</taxon>
    </lineage>
</organism>
<feature type="signal peptide" evidence="2">
    <location>
        <begin position="1"/>
        <end position="28"/>
    </location>
</feature>
<gene>
    <name evidence="4" type="ORF">F8388_016963</name>
</gene>
<dbReference type="InterPro" id="IPR025114">
    <property type="entry name" value="D27-like_C"/>
</dbReference>
<dbReference type="InterPro" id="IPR038938">
    <property type="entry name" value="D27-like"/>
</dbReference>
<dbReference type="Proteomes" id="UP000525078">
    <property type="component" value="Unassembled WGS sequence"/>
</dbReference>
<dbReference type="PANTHER" id="PTHR33591:SF4">
    <property type="entry name" value="OS08G0114100 PROTEIN"/>
    <property type="match status" value="1"/>
</dbReference>
<dbReference type="Gene3D" id="3.40.50.1110">
    <property type="entry name" value="SGNH hydrolase"/>
    <property type="match status" value="1"/>
</dbReference>
<dbReference type="GO" id="GO:0016788">
    <property type="term" value="F:hydrolase activity, acting on ester bonds"/>
    <property type="evidence" value="ECO:0007669"/>
    <property type="project" value="InterPro"/>
</dbReference>
<proteinExistence type="inferred from homology"/>
<evidence type="ECO:0000256" key="2">
    <source>
        <dbReference type="SAM" id="SignalP"/>
    </source>
</evidence>
<dbReference type="AlphaFoldDB" id="A0A7J6E3Z1"/>
<dbReference type="GO" id="GO:0005506">
    <property type="term" value="F:iron ion binding"/>
    <property type="evidence" value="ECO:0007669"/>
    <property type="project" value="InterPro"/>
</dbReference>
<dbReference type="Pfam" id="PF13225">
    <property type="entry name" value="D27-like_C"/>
    <property type="match status" value="1"/>
</dbReference>
<dbReference type="CDD" id="cd01837">
    <property type="entry name" value="SGNH_plant_lipase_like"/>
    <property type="match status" value="1"/>
</dbReference>
<protein>
    <recommendedName>
        <fullName evidence="3">Beta-carotene isomerase D27-like C-terminal domain-containing protein</fullName>
    </recommendedName>
</protein>
<accession>A0A7J6E3Z1</accession>
<name>A0A7J6E3Z1_CANSA</name>
<dbReference type="InterPro" id="IPR001087">
    <property type="entry name" value="GDSL"/>
</dbReference>
<comment type="similarity">
    <text evidence="1">Belongs to the 'GDSL' lipolytic enzyme family.</text>
</comment>
<evidence type="ECO:0000259" key="3">
    <source>
        <dbReference type="Pfam" id="PF13225"/>
    </source>
</evidence>
<sequence>MESTTRFLVIVLLGVVLICCNNNKSVNGYFTSFVFGDSLVDAGNNDYLFTLSKANLPPYGIDFKPSGGKPTGRFTNGRTISDIVGEVLGGKSFPPPYLAPNSEDEAVKRGINYASGASGILDQTGQLFIGRVPLREQVKYFEETKMQMVNKIGDNRTNNLLKKAIFSITIGSNDVLNYFQPSIPFFGHHHHNSITSLIFQDFMLSNLTLQLKRLQELGGRKFVVVGIGPLGCIPFIRALNLLPSGKCSEEVNELIKGYNNKLNGVLDQLNKDLAPQTIFVYANSYDIFLNIIQNHQHYGFENRNDPCCGGSIPPLICFMSNNNTNNNNNNNVMCDDRSNMVVVLSFQPLHFHSPQLPKTKTHYGLGVARCGIAEPSGKPAPFGEKTKYKDGLFEKGFMSLFGRKMGKFAAKEKKTERESSKGFWDYDYDSFVDVSKRVMQGRSRLQQQEVVREVLLSMLPPGAPAQFRKLFPPTKWAAEFNAALTVPFFHWLVGPSEVIEIEVNGVKQKSGVLIKKCRYLENSGCVGMCVNMCKIPTQDFFTNEFGLPLTMTPNFEDMSCEMAYGKVPPPFEEDPVSKQPCFSEICSMANPSSSICHKLQA</sequence>
<feature type="domain" description="Beta-carotene isomerase D27-like C-terminal" evidence="3">
    <location>
        <begin position="491"/>
        <end position="573"/>
    </location>
</feature>
<feature type="chain" id="PRO_5029782165" description="Beta-carotene isomerase D27-like C-terminal domain-containing protein" evidence="2">
    <location>
        <begin position="29"/>
        <end position="601"/>
    </location>
</feature>
<dbReference type="PANTHER" id="PTHR33591">
    <property type="entry name" value="BETA-CAROTENE ISOMERASE D27"/>
    <property type="match status" value="1"/>
</dbReference>
<evidence type="ECO:0000313" key="4">
    <source>
        <dbReference type="EMBL" id="KAF4353118.1"/>
    </source>
</evidence>
<reference evidence="4 5" key="1">
    <citation type="journal article" date="2020" name="bioRxiv">
        <title>Sequence and annotation of 42 cannabis genomes reveals extensive copy number variation in cannabinoid synthesis and pathogen resistance genes.</title>
        <authorList>
            <person name="Mckernan K.J."/>
            <person name="Helbert Y."/>
            <person name="Kane L.T."/>
            <person name="Ebling H."/>
            <person name="Zhang L."/>
            <person name="Liu B."/>
            <person name="Eaton Z."/>
            <person name="Mclaughlin S."/>
            <person name="Kingan S."/>
            <person name="Baybayan P."/>
            <person name="Concepcion G."/>
            <person name="Jordan M."/>
            <person name="Riva A."/>
            <person name="Barbazuk W."/>
            <person name="Harkins T."/>
        </authorList>
    </citation>
    <scope>NUCLEOTIDE SEQUENCE [LARGE SCALE GENOMIC DNA]</scope>
    <source>
        <strain evidence="5">cv. Jamaican Lion 4</strain>
        <tissue evidence="4">Leaf</tissue>
    </source>
</reference>
<keyword evidence="2" id="KW-0732">Signal</keyword>
<dbReference type="Pfam" id="PF00657">
    <property type="entry name" value="Lipase_GDSL"/>
    <property type="match status" value="1"/>
</dbReference>
<evidence type="ECO:0000313" key="5">
    <source>
        <dbReference type="Proteomes" id="UP000525078"/>
    </source>
</evidence>
<dbReference type="InterPro" id="IPR035669">
    <property type="entry name" value="SGNH_plant_lipase-like"/>
</dbReference>
<comment type="caution">
    <text evidence="4">The sequence shown here is derived from an EMBL/GenBank/DDBJ whole genome shotgun (WGS) entry which is preliminary data.</text>
</comment>